<dbReference type="InterPro" id="IPR011990">
    <property type="entry name" value="TPR-like_helical_dom_sf"/>
</dbReference>
<dbReference type="Proteomes" id="UP001377567">
    <property type="component" value="Unassembled WGS sequence"/>
</dbReference>
<evidence type="ECO:0000256" key="6">
    <source>
        <dbReference type="ARBA" id="ARBA00039231"/>
    </source>
</evidence>
<keyword evidence="7" id="KW-0802">TPR repeat</keyword>
<protein>
    <recommendedName>
        <fullName evidence="6">Cargo-transport protein YPP1</fullName>
    </recommendedName>
</protein>
<sequence length="797" mass="89750">MSHTDRVREALEARILGAPTSQSGIASLDAALALQFRLHYHLFGNGLKPEVARVLLKECTRLDTSMNESITMVAAAASDPGATSIVEKTLYNAMAAVQFYNGDSQGAQKSLAKAQAAERPAGKSYRSFLRLLELENLYYSGLVLDDSAKAAQLYAQRVLKCITKIPSASQGLLHSYLRLIARAIGTSGAGIASLKQMCERVGASTPLVCYLYLLTGNVDASDDAQLLEIAGKALAGAKFPMASESNSTLLEQTHVLLQVYFQSMQGSTHLIDTDKWHTLIITSIKSTFQSKYVARAAMAFFGVTGNTPEAILNFNNYLKYSNKERELAKTDSVDKFIDPVAIIDSITFILQRSAPRDNIDKLYDFDATAALLKTNLDEFYGAYHLQYIDARESLQYLSNGTRLVLPRSTCQALIQSWETLYSIRARQLEYMLSNELSSYLCNAMALTAPEDKAEDQVLNLQFQYAYCLAQQRQIEPCIDFLENAVLEAAPMFYKAWHLLALCRSIQEDKEVSYKIICSVLNALEQEFTTSNYSGVKHEDKWQYINMKITEIHLINEIFGTPEALESMPELFTVYNNLFDESKSENKKTENMPFNKTKEYLLQSIWLLAAQLYMNGEEHIDDARGAIREARKVAKEFTNVNISVADGQLLFRQGEFKAALKLFEEALYYDDLNADAIIGFAQLVFPDETTNSASEQQLVDYCRLSDGTENPVTPKFDAVEYDKFFGNRVDKSAVFARLKLLIDCALIKSVDAYFSPEIWWYLSLIHEKYGNREMKDTLLNCIKNKETCPLRPFRFCDY</sequence>
<dbReference type="EMBL" id="BTGD01000006">
    <property type="protein sequence ID" value="GMM55759.1"/>
    <property type="molecule type" value="Genomic_DNA"/>
</dbReference>
<keyword evidence="9" id="KW-1185">Reference proteome</keyword>
<dbReference type="PROSITE" id="PS50005">
    <property type="entry name" value="TPR"/>
    <property type="match status" value="1"/>
</dbReference>
<dbReference type="InterPro" id="IPR019734">
    <property type="entry name" value="TPR_rpt"/>
</dbReference>
<gene>
    <name evidence="8" type="ORF">DAKH74_023750</name>
</gene>
<evidence type="ECO:0000256" key="2">
    <source>
        <dbReference type="ARBA" id="ARBA00004413"/>
    </source>
</evidence>
<organism evidence="8 9">
    <name type="scientific">Maudiozyma humilis</name>
    <name type="common">Sour dough yeast</name>
    <name type="synonym">Kazachstania humilis</name>
    <dbReference type="NCBI Taxonomy" id="51915"/>
    <lineage>
        <taxon>Eukaryota</taxon>
        <taxon>Fungi</taxon>
        <taxon>Dikarya</taxon>
        <taxon>Ascomycota</taxon>
        <taxon>Saccharomycotina</taxon>
        <taxon>Saccharomycetes</taxon>
        <taxon>Saccharomycetales</taxon>
        <taxon>Saccharomycetaceae</taxon>
        <taxon>Maudiozyma</taxon>
    </lineage>
</organism>
<feature type="repeat" description="TPR" evidence="7">
    <location>
        <begin position="639"/>
        <end position="672"/>
    </location>
</feature>
<accession>A0AAV5RZ79</accession>
<dbReference type="GO" id="GO:0005886">
    <property type="term" value="C:plasma membrane"/>
    <property type="evidence" value="ECO:0007669"/>
    <property type="project" value="UniProtKB-SubCell"/>
</dbReference>
<dbReference type="GO" id="GO:0006897">
    <property type="term" value="P:endocytosis"/>
    <property type="evidence" value="ECO:0007669"/>
    <property type="project" value="UniProtKB-KW"/>
</dbReference>
<dbReference type="PANTHER" id="PTHR23083">
    <property type="entry name" value="TETRATRICOPEPTIDE REPEAT PROTEIN, TPR"/>
    <property type="match status" value="1"/>
</dbReference>
<dbReference type="Gene3D" id="1.25.40.10">
    <property type="entry name" value="Tetratricopeptide repeat domain"/>
    <property type="match status" value="1"/>
</dbReference>
<dbReference type="PANTHER" id="PTHR23083:SF464">
    <property type="entry name" value="TETRATRICOPEPTIDE REPEAT DOMAIN 7, ISOFORM A"/>
    <property type="match status" value="1"/>
</dbReference>
<dbReference type="InterPro" id="IPR051722">
    <property type="entry name" value="Endocytosis_PI4K-reg_protein"/>
</dbReference>
<name>A0AAV5RZ79_MAUHU</name>
<evidence type="ECO:0000313" key="8">
    <source>
        <dbReference type="EMBL" id="GMM55759.1"/>
    </source>
</evidence>
<comment type="similarity">
    <text evidence="5">Belongs to the YPP1 family.</text>
</comment>
<evidence type="ECO:0000256" key="5">
    <source>
        <dbReference type="ARBA" id="ARBA00038251"/>
    </source>
</evidence>
<proteinExistence type="inferred from homology"/>
<comment type="function">
    <text evidence="1">Involved in endocytosis.</text>
</comment>
<evidence type="ECO:0000256" key="1">
    <source>
        <dbReference type="ARBA" id="ARBA00002550"/>
    </source>
</evidence>
<evidence type="ECO:0000256" key="7">
    <source>
        <dbReference type="PROSITE-ProRule" id="PRU00339"/>
    </source>
</evidence>
<comment type="caution">
    <text evidence="8">The sequence shown here is derived from an EMBL/GenBank/DDBJ whole genome shotgun (WGS) entry which is preliminary data.</text>
</comment>
<comment type="subcellular location">
    <subcellularLocation>
        <location evidence="2">Cell membrane</location>
        <topology evidence="2">Peripheral membrane protein</topology>
        <orientation evidence="2">Cytoplasmic side</orientation>
    </subcellularLocation>
    <subcellularLocation>
        <location evidence="3">Cytoplasmic granule</location>
    </subcellularLocation>
</comment>
<evidence type="ECO:0000256" key="3">
    <source>
        <dbReference type="ARBA" id="ARBA00004463"/>
    </source>
</evidence>
<evidence type="ECO:0000256" key="4">
    <source>
        <dbReference type="ARBA" id="ARBA00022583"/>
    </source>
</evidence>
<dbReference type="AlphaFoldDB" id="A0AAV5RZ79"/>
<evidence type="ECO:0000313" key="9">
    <source>
        <dbReference type="Proteomes" id="UP001377567"/>
    </source>
</evidence>
<reference evidence="8 9" key="1">
    <citation type="journal article" date="2023" name="Elife">
        <title>Identification of key yeast species and microbe-microbe interactions impacting larval growth of Drosophila in the wild.</title>
        <authorList>
            <person name="Mure A."/>
            <person name="Sugiura Y."/>
            <person name="Maeda R."/>
            <person name="Honda K."/>
            <person name="Sakurai N."/>
            <person name="Takahashi Y."/>
            <person name="Watada M."/>
            <person name="Katoh T."/>
            <person name="Gotoh A."/>
            <person name="Gotoh Y."/>
            <person name="Taniguchi I."/>
            <person name="Nakamura K."/>
            <person name="Hayashi T."/>
            <person name="Katayama T."/>
            <person name="Uemura T."/>
            <person name="Hattori Y."/>
        </authorList>
    </citation>
    <scope>NUCLEOTIDE SEQUENCE [LARGE SCALE GENOMIC DNA]</scope>
    <source>
        <strain evidence="8 9">KH-74</strain>
    </source>
</reference>
<keyword evidence="4" id="KW-0254">Endocytosis</keyword>
<dbReference type="CDD" id="cd23270">
    <property type="entry name" value="YPP1"/>
    <property type="match status" value="1"/>
</dbReference>
<dbReference type="SUPFAM" id="SSF48452">
    <property type="entry name" value="TPR-like"/>
    <property type="match status" value="1"/>
</dbReference>